<dbReference type="EMBL" id="CP039352">
    <property type="protein sequence ID" value="QCE02626.1"/>
    <property type="molecule type" value="Genomic_DNA"/>
</dbReference>
<dbReference type="InterPro" id="IPR043001">
    <property type="entry name" value="IP5_2-K_N_lobe"/>
</dbReference>
<comment type="domain">
    <text evidence="12">The EXKPK motif is conserved in inositol-pentakisphosphate 2-kinases of both family 1 and 2.</text>
</comment>
<protein>
    <recommendedName>
        <fullName evidence="4 12">Inositol-pentakisphosphate 2-kinase</fullName>
        <ecNumber evidence="4 12">2.7.1.158</ecNumber>
    </recommendedName>
</protein>
<keyword evidence="9" id="KW-0862">Zinc</keyword>
<dbReference type="PANTHER" id="PTHR14456:SF2">
    <property type="entry name" value="INOSITOL-PENTAKISPHOSPHATE 2-KINASE"/>
    <property type="match status" value="1"/>
</dbReference>
<dbReference type="PANTHER" id="PTHR14456">
    <property type="entry name" value="INOSITOL POLYPHOSPHATE KINASE 1"/>
    <property type="match status" value="1"/>
</dbReference>
<dbReference type="GO" id="GO:0005524">
    <property type="term" value="F:ATP binding"/>
    <property type="evidence" value="ECO:0007669"/>
    <property type="project" value="UniProtKB-KW"/>
</dbReference>
<evidence type="ECO:0000256" key="11">
    <source>
        <dbReference type="ARBA" id="ARBA00056211"/>
    </source>
</evidence>
<keyword evidence="5 12" id="KW-0808">Transferase</keyword>
<evidence type="ECO:0000256" key="4">
    <source>
        <dbReference type="ARBA" id="ARBA00012023"/>
    </source>
</evidence>
<evidence type="ECO:0000256" key="2">
    <source>
        <dbReference type="ARBA" id="ARBA00001947"/>
    </source>
</evidence>
<proteinExistence type="inferred from homology"/>
<keyword evidence="7 12" id="KW-0547">Nucleotide-binding</keyword>
<dbReference type="Gramene" id="Vigun10g141100.7.v1.2">
    <property type="protein sequence ID" value="Vigun10g141100.7.v1.2"/>
    <property type="gene ID" value="Vigun10g141100.v1.2"/>
</dbReference>
<keyword evidence="10 12" id="KW-0067">ATP-binding</keyword>
<comment type="function">
    <text evidence="11">Phosphorylates Ins(1,3,4,5,6)P5 at position 2 to form Ins(1,2,3,4,5,6)P6 (InsP6 or phytate). Phytate is a regulator of intracellular signaling, a highly abundant animal antinutrient, and a phosphate store in plant seeds. Also phosphorylates Ins(1,3,4,6)P4 and Ins(1,4,5,6)P4 to produce Ins(1,2,3,4,6)P5 and Ins(1,2,4,5,6)P5.</text>
</comment>
<dbReference type="GO" id="GO:0035299">
    <property type="term" value="F:inositol-1,3,4,5,6-pentakisphosphate 2-kinase activity"/>
    <property type="evidence" value="ECO:0007669"/>
    <property type="project" value="UniProtKB-EC"/>
</dbReference>
<evidence type="ECO:0000313" key="14">
    <source>
        <dbReference type="Proteomes" id="UP000501690"/>
    </source>
</evidence>
<comment type="similarity">
    <text evidence="3">Belongs to the IPK1 type 2 family.</text>
</comment>
<dbReference type="EC" id="2.7.1.158" evidence="4 12"/>
<comment type="cofactor">
    <cofactor evidence="2">
        <name>Zn(2+)</name>
        <dbReference type="ChEBI" id="CHEBI:29105"/>
    </cofactor>
</comment>
<dbReference type="Proteomes" id="UP000501690">
    <property type="component" value="Linkage Group LG8"/>
</dbReference>
<reference evidence="13 14" key="1">
    <citation type="submission" date="2019-04" db="EMBL/GenBank/DDBJ databases">
        <title>An improved genome assembly and genetic linkage map for asparagus bean, Vigna unguiculata ssp. sesquipedialis.</title>
        <authorList>
            <person name="Xia Q."/>
            <person name="Zhang R."/>
            <person name="Dong Y."/>
        </authorList>
    </citation>
    <scope>NUCLEOTIDE SEQUENCE [LARGE SCALE GENOMIC DNA]</scope>
    <source>
        <tissue evidence="13">Leaf</tissue>
    </source>
</reference>
<evidence type="ECO:0000256" key="5">
    <source>
        <dbReference type="ARBA" id="ARBA00022679"/>
    </source>
</evidence>
<evidence type="ECO:0000256" key="6">
    <source>
        <dbReference type="ARBA" id="ARBA00022723"/>
    </source>
</evidence>
<dbReference type="InterPro" id="IPR009286">
    <property type="entry name" value="Ins_P5_2-kin"/>
</dbReference>
<organism evidence="13 14">
    <name type="scientific">Vigna unguiculata</name>
    <name type="common">Cowpea</name>
    <dbReference type="NCBI Taxonomy" id="3917"/>
    <lineage>
        <taxon>Eukaryota</taxon>
        <taxon>Viridiplantae</taxon>
        <taxon>Streptophyta</taxon>
        <taxon>Embryophyta</taxon>
        <taxon>Tracheophyta</taxon>
        <taxon>Spermatophyta</taxon>
        <taxon>Magnoliopsida</taxon>
        <taxon>eudicotyledons</taxon>
        <taxon>Gunneridae</taxon>
        <taxon>Pentapetalae</taxon>
        <taxon>rosids</taxon>
        <taxon>fabids</taxon>
        <taxon>Fabales</taxon>
        <taxon>Fabaceae</taxon>
        <taxon>Papilionoideae</taxon>
        <taxon>50 kb inversion clade</taxon>
        <taxon>NPAAA clade</taxon>
        <taxon>indigoferoid/millettioid clade</taxon>
        <taxon>Phaseoleae</taxon>
        <taxon>Vigna</taxon>
    </lineage>
</organism>
<keyword evidence="14" id="KW-1185">Reference proteome</keyword>
<dbReference type="GO" id="GO:0032958">
    <property type="term" value="P:inositol phosphate biosynthetic process"/>
    <property type="evidence" value="ECO:0007669"/>
    <property type="project" value="TreeGrafter"/>
</dbReference>
<keyword evidence="6" id="KW-0479">Metal-binding</keyword>
<keyword evidence="8 12" id="KW-0418">Kinase</keyword>
<comment type="catalytic activity">
    <reaction evidence="1 12">
        <text>1D-myo-inositol 1,3,4,5,6-pentakisphosphate + ATP = 1D-myo-inositol hexakisphosphate + ADP + H(+)</text>
        <dbReference type="Rhea" id="RHEA:20313"/>
        <dbReference type="ChEBI" id="CHEBI:15378"/>
        <dbReference type="ChEBI" id="CHEBI:30616"/>
        <dbReference type="ChEBI" id="CHEBI:57733"/>
        <dbReference type="ChEBI" id="CHEBI:58130"/>
        <dbReference type="ChEBI" id="CHEBI:456216"/>
        <dbReference type="EC" id="2.7.1.158"/>
    </reaction>
</comment>
<evidence type="ECO:0000256" key="12">
    <source>
        <dbReference type="RuleBase" id="RU364126"/>
    </source>
</evidence>
<dbReference type="FunFam" id="3.30.200.110:FF:000002">
    <property type="entry name" value="Inositol-pentakisphosphate 2-kinase"/>
    <property type="match status" value="1"/>
</dbReference>
<evidence type="ECO:0000256" key="10">
    <source>
        <dbReference type="ARBA" id="ARBA00022840"/>
    </source>
</evidence>
<accession>A0A4D6MMA8</accession>
<dbReference type="Pfam" id="PF06090">
    <property type="entry name" value="Ins_P5_2-kin"/>
    <property type="match status" value="1"/>
</dbReference>
<dbReference type="AlphaFoldDB" id="A0A4D6MMA8"/>
<evidence type="ECO:0000256" key="7">
    <source>
        <dbReference type="ARBA" id="ARBA00022741"/>
    </source>
</evidence>
<dbReference type="Gene3D" id="3.30.200.110">
    <property type="entry name" value="Inositol-pentakisphosphate 2-kinase, N-lobe"/>
    <property type="match status" value="1"/>
</dbReference>
<evidence type="ECO:0000256" key="9">
    <source>
        <dbReference type="ARBA" id="ARBA00022833"/>
    </source>
</evidence>
<evidence type="ECO:0000256" key="1">
    <source>
        <dbReference type="ARBA" id="ARBA00001774"/>
    </source>
</evidence>
<name>A0A4D6MMA8_VIGUN</name>
<dbReference type="OrthoDB" id="272370at2759"/>
<evidence type="ECO:0000256" key="8">
    <source>
        <dbReference type="ARBA" id="ARBA00022777"/>
    </source>
</evidence>
<evidence type="ECO:0000256" key="3">
    <source>
        <dbReference type="ARBA" id="ARBA00007229"/>
    </source>
</evidence>
<sequence>MEVILQEEDAGKWVYRGEGAANLVLAYTGSFPTFIGKVMRIRKAPRSGAEVMTMRSPSALTAHERLLWKDVHELISSPDNEIANQHFVHHVMKPLLGSKFVDAGMLVGVTREFLESIEKKVIYQRPAWRVDNALVDMHRDSVLLLSDHSLFTHGNLGSSPCISVEIKPKWGFLPLSRYISEETAVKRTITRFQMHQVLKLQQGEISLLSEYNPLDLFSGSKEITFKAIKDLFTSPQNNFRVFMNGSLIFGGLGGGAENTNICIAKAFEDALESVIQSDDGLRTENLLTLVTEAVQTSGVVDRLLEVQKLDNVDIEGAIHAYYDVSHQQCMVCSQLNAEQQKRYTSLHSASLDESLRIVKDFLVAATAKDCSFMICFRPRKEGDTGSVCDNVYLQSTNQTFEFKVYFIDLDLKRMSKMEEYYELDKKIVSCYKEMSKMDHGRDL</sequence>
<gene>
    <name evidence="13" type="ORF">DEO72_LG8g641</name>
</gene>
<evidence type="ECO:0000313" key="13">
    <source>
        <dbReference type="EMBL" id="QCE02626.1"/>
    </source>
</evidence>
<dbReference type="GO" id="GO:0005634">
    <property type="term" value="C:nucleus"/>
    <property type="evidence" value="ECO:0007669"/>
    <property type="project" value="TreeGrafter"/>
</dbReference>
<dbReference type="GO" id="GO:0046872">
    <property type="term" value="F:metal ion binding"/>
    <property type="evidence" value="ECO:0007669"/>
    <property type="project" value="UniProtKB-KW"/>
</dbReference>